<dbReference type="Proteomes" id="UP001293791">
    <property type="component" value="Unassembled WGS sequence"/>
</dbReference>
<evidence type="ECO:0000313" key="3">
    <source>
        <dbReference type="Proteomes" id="UP001293791"/>
    </source>
</evidence>
<evidence type="ECO:0000256" key="1">
    <source>
        <dbReference type="SAM" id="SignalP"/>
    </source>
</evidence>
<proteinExistence type="predicted"/>
<keyword evidence="1" id="KW-0732">Signal</keyword>
<name>A0ABU5L756_9RICK</name>
<feature type="chain" id="PRO_5046236818" description="DUF4836 family protein" evidence="1">
    <location>
        <begin position="26"/>
        <end position="281"/>
    </location>
</feature>
<evidence type="ECO:0008006" key="4">
    <source>
        <dbReference type="Google" id="ProtNLM"/>
    </source>
</evidence>
<evidence type="ECO:0000313" key="2">
    <source>
        <dbReference type="EMBL" id="MDZ5761953.1"/>
    </source>
</evidence>
<feature type="signal peptide" evidence="1">
    <location>
        <begin position="1"/>
        <end position="25"/>
    </location>
</feature>
<sequence length="281" mass="32206">MIRTISAILLFLLACNHIISSNAFSADTDVFTVCSSTYESFLGNLEDSKKNVMQKLSRECFEKFLRKVSVLSDFDTTKLLEDFDYKTMVSSFNITSQRETSTSYGASVCFTFNKKNVKPFLLNHGFIYFDKNYDSLLIISVLDEETPSYIWSGNSVENFGLIKPAFLKPDLEDLIKLRGINFLNAKYEDFLPILKKYGFEDLAITIVKKTDSLISIKVRLIGNNHNEMHNLDCRDKILKDSGVDDEYITFAILNFLDSWWKKDLSTFKKCALDIGVKHKGE</sequence>
<dbReference type="PROSITE" id="PS51257">
    <property type="entry name" value="PROKAR_LIPOPROTEIN"/>
    <property type="match status" value="1"/>
</dbReference>
<organism evidence="2 3">
    <name type="scientific">Candidatus Cyrtobacter comes</name>
    <dbReference type="NCBI Taxonomy" id="675776"/>
    <lineage>
        <taxon>Bacteria</taxon>
        <taxon>Pseudomonadati</taxon>
        <taxon>Pseudomonadota</taxon>
        <taxon>Alphaproteobacteria</taxon>
        <taxon>Rickettsiales</taxon>
        <taxon>Candidatus Midichloriaceae</taxon>
        <taxon>Candidatus Cyrtobacter</taxon>
    </lineage>
</organism>
<reference evidence="2 3" key="1">
    <citation type="submission" date="2023-02" db="EMBL/GenBank/DDBJ databases">
        <title>Host association and intracellularity evolved multiple times independently in the Rickettsiales.</title>
        <authorList>
            <person name="Castelli M."/>
            <person name="Nardi T."/>
            <person name="Gammuto L."/>
            <person name="Bellinzona G."/>
            <person name="Sabaneyeva E."/>
            <person name="Potekhin A."/>
            <person name="Serra V."/>
            <person name="Petroni G."/>
            <person name="Sassera D."/>
        </authorList>
    </citation>
    <scope>NUCLEOTIDE SEQUENCE [LARGE SCALE GENOMIC DNA]</scope>
    <source>
        <strain evidence="2 3">BOD18</strain>
    </source>
</reference>
<dbReference type="EMBL" id="JARGYT010000012">
    <property type="protein sequence ID" value="MDZ5761953.1"/>
    <property type="molecule type" value="Genomic_DNA"/>
</dbReference>
<accession>A0ABU5L756</accession>
<protein>
    <recommendedName>
        <fullName evidence="4">DUF4836 family protein</fullName>
    </recommendedName>
</protein>
<comment type="caution">
    <text evidence="2">The sequence shown here is derived from an EMBL/GenBank/DDBJ whole genome shotgun (WGS) entry which is preliminary data.</text>
</comment>
<gene>
    <name evidence="2" type="ORF">Cyrtocomes_00317</name>
</gene>
<keyword evidence="3" id="KW-1185">Reference proteome</keyword>